<proteinExistence type="predicted"/>
<keyword evidence="1" id="KW-0732">Signal</keyword>
<dbReference type="Proteomes" id="UP001333818">
    <property type="component" value="Unassembled WGS sequence"/>
</dbReference>
<organism evidence="2 3">
    <name type="scientific">Tumidithrix elongata BACA0141</name>
    <dbReference type="NCBI Taxonomy" id="2716417"/>
    <lineage>
        <taxon>Bacteria</taxon>
        <taxon>Bacillati</taxon>
        <taxon>Cyanobacteriota</taxon>
        <taxon>Cyanophyceae</taxon>
        <taxon>Pseudanabaenales</taxon>
        <taxon>Pseudanabaenaceae</taxon>
        <taxon>Tumidithrix</taxon>
        <taxon>Tumidithrix elongata</taxon>
    </lineage>
</organism>
<evidence type="ECO:0000313" key="3">
    <source>
        <dbReference type="Proteomes" id="UP001333818"/>
    </source>
</evidence>
<evidence type="ECO:0000313" key="2">
    <source>
        <dbReference type="EMBL" id="MEE3717274.1"/>
    </source>
</evidence>
<gene>
    <name evidence="2" type="ORF">V2H45_10990</name>
</gene>
<dbReference type="EMBL" id="JAZBJZ010000038">
    <property type="protein sequence ID" value="MEE3717274.1"/>
    <property type="molecule type" value="Genomic_DNA"/>
</dbReference>
<keyword evidence="3" id="KW-1185">Reference proteome</keyword>
<accession>A0AAW9PZ95</accession>
<sequence>MSIQPIPSIYKKYTRSLALSIATGLLLLLPTQSVKSAEQTTKNPYPNEVVNTFMKGCQITNDKSFCSCSLDKLQTTYTFENFRKIDAEARETKKLPNEVLEIFTSCQAKHTNNTSN</sequence>
<feature type="signal peptide" evidence="1">
    <location>
        <begin position="1"/>
        <end position="36"/>
    </location>
</feature>
<reference evidence="2" key="1">
    <citation type="submission" date="2024-01" db="EMBL/GenBank/DDBJ databases">
        <title>Bank of Algae and Cyanobacteria of the Azores (BACA) strain genomes.</title>
        <authorList>
            <person name="Luz R."/>
            <person name="Cordeiro R."/>
            <person name="Fonseca A."/>
            <person name="Goncalves V."/>
        </authorList>
    </citation>
    <scope>NUCLEOTIDE SEQUENCE</scope>
    <source>
        <strain evidence="2">BACA0141</strain>
    </source>
</reference>
<name>A0AAW9PZ95_9CYAN</name>
<protein>
    <submittedName>
        <fullName evidence="2">Uncharacterized protein</fullName>
    </submittedName>
</protein>
<evidence type="ECO:0000256" key="1">
    <source>
        <dbReference type="SAM" id="SignalP"/>
    </source>
</evidence>
<dbReference type="AlphaFoldDB" id="A0AAW9PZ95"/>
<feature type="chain" id="PRO_5043566989" evidence="1">
    <location>
        <begin position="37"/>
        <end position="116"/>
    </location>
</feature>
<dbReference type="RefSeq" id="WP_330483703.1">
    <property type="nucleotide sequence ID" value="NZ_JAZBJZ010000038.1"/>
</dbReference>
<comment type="caution">
    <text evidence="2">The sequence shown here is derived from an EMBL/GenBank/DDBJ whole genome shotgun (WGS) entry which is preliminary data.</text>
</comment>